<dbReference type="STRING" id="142842.SAMN02745118_00042"/>
<proteinExistence type="predicted"/>
<feature type="domain" description="Aconitase/3-isopropylmalate dehydratase large subunit alpha/beta/alpha" evidence="5">
    <location>
        <begin position="263"/>
        <end position="388"/>
    </location>
</feature>
<evidence type="ECO:0000313" key="7">
    <source>
        <dbReference type="Proteomes" id="UP000190625"/>
    </source>
</evidence>
<dbReference type="GO" id="GO:0043436">
    <property type="term" value="P:oxoacid metabolic process"/>
    <property type="evidence" value="ECO:0007669"/>
    <property type="project" value="UniProtKB-ARBA"/>
</dbReference>
<protein>
    <submittedName>
        <fullName evidence="6">3-isopropylmalate/(R)-2-methylmalate dehydratase large subunit</fullName>
    </submittedName>
</protein>
<dbReference type="GO" id="GO:0046872">
    <property type="term" value="F:metal ion binding"/>
    <property type="evidence" value="ECO:0007669"/>
    <property type="project" value="UniProtKB-KW"/>
</dbReference>
<sequence>MNIIKEYLSRAAGLTSLSVGDKIRLEVSYAITHDGKGPLAIKSFRNKGYDKVFNRSRIIITYDHYLPAPTIEARERHNQIKSFSKEFGIQLFDQGEGIIHQVLLEEFQPSRGDIIVGADGHVCTAGAYGAIPYTVSPEQLADIMYTGEYSITVPETVYINIEGDLNKGVLAKNIALFILGKFGKEKLADKAVIIGGNIIDKLSLAEKMTISNMVSEMNAVISYISNKKDEVGNVEKRYEFHADNIPVNIACPSEPVNVMPICEVEGIKLDQVIIGGCTNGRLIDMQITAEILKGKKIDEDLTLVVVPASRNIANLMDKKGISEIIRNAGGIIVNPGCGPCFGGHLGLLSKEDIALSTTNRNFKGRIGDESSKVYLASPAIAAQSAIKGEISTI</sequence>
<dbReference type="Proteomes" id="UP000190625">
    <property type="component" value="Unassembled WGS sequence"/>
</dbReference>
<dbReference type="InterPro" id="IPR036008">
    <property type="entry name" value="Aconitase_4Fe-4S_dom"/>
</dbReference>
<evidence type="ECO:0000313" key="6">
    <source>
        <dbReference type="EMBL" id="SJZ30340.1"/>
    </source>
</evidence>
<evidence type="ECO:0000256" key="3">
    <source>
        <dbReference type="ARBA" id="ARBA00023014"/>
    </source>
</evidence>
<keyword evidence="7" id="KW-1185">Reference proteome</keyword>
<accession>A0A1T4JJI9</accession>
<dbReference type="Pfam" id="PF00330">
    <property type="entry name" value="Aconitase"/>
    <property type="match status" value="2"/>
</dbReference>
<dbReference type="EMBL" id="FUWM01000003">
    <property type="protein sequence ID" value="SJZ30340.1"/>
    <property type="molecule type" value="Genomic_DNA"/>
</dbReference>
<reference evidence="7" key="1">
    <citation type="submission" date="2017-02" db="EMBL/GenBank/DDBJ databases">
        <authorList>
            <person name="Varghese N."/>
            <person name="Submissions S."/>
        </authorList>
    </citation>
    <scope>NUCLEOTIDE SEQUENCE [LARGE SCALE GENOMIC DNA]</scope>
    <source>
        <strain evidence="7">ATCC BAA-73</strain>
    </source>
</reference>
<dbReference type="InterPro" id="IPR015931">
    <property type="entry name" value="Acnase/IPM_dHydase_lsu_aba_1/3"/>
</dbReference>
<evidence type="ECO:0000256" key="4">
    <source>
        <dbReference type="ARBA" id="ARBA00023239"/>
    </source>
</evidence>
<keyword evidence="3" id="KW-0411">Iron-sulfur</keyword>
<keyword evidence="1" id="KW-0479">Metal-binding</keyword>
<keyword evidence="2" id="KW-0408">Iron</keyword>
<dbReference type="PANTHER" id="PTHR43822:SF2">
    <property type="entry name" value="HOMOACONITASE, MITOCHONDRIAL"/>
    <property type="match status" value="1"/>
</dbReference>
<dbReference type="InterPro" id="IPR050067">
    <property type="entry name" value="IPM_dehydratase_rel_enz"/>
</dbReference>
<gene>
    <name evidence="6" type="ORF">SAMN02745118_00042</name>
</gene>
<dbReference type="GO" id="GO:0051536">
    <property type="term" value="F:iron-sulfur cluster binding"/>
    <property type="evidence" value="ECO:0007669"/>
    <property type="project" value="UniProtKB-KW"/>
</dbReference>
<dbReference type="PANTHER" id="PTHR43822">
    <property type="entry name" value="HOMOACONITASE, MITOCHONDRIAL-RELATED"/>
    <property type="match status" value="1"/>
</dbReference>
<name>A0A1T4JJI9_9FIRM</name>
<dbReference type="SUPFAM" id="SSF53732">
    <property type="entry name" value="Aconitase iron-sulfur domain"/>
    <property type="match status" value="1"/>
</dbReference>
<dbReference type="AlphaFoldDB" id="A0A1T4JJI9"/>
<evidence type="ECO:0000256" key="1">
    <source>
        <dbReference type="ARBA" id="ARBA00022723"/>
    </source>
</evidence>
<dbReference type="InterPro" id="IPR001030">
    <property type="entry name" value="Acoase/IPM_deHydtase_lsu_aba"/>
</dbReference>
<keyword evidence="4" id="KW-0456">Lyase</keyword>
<organism evidence="6 7">
    <name type="scientific">Selenihalanaerobacter shriftii</name>
    <dbReference type="NCBI Taxonomy" id="142842"/>
    <lineage>
        <taxon>Bacteria</taxon>
        <taxon>Bacillati</taxon>
        <taxon>Bacillota</taxon>
        <taxon>Clostridia</taxon>
        <taxon>Halanaerobiales</taxon>
        <taxon>Halobacteroidaceae</taxon>
        <taxon>Selenihalanaerobacter</taxon>
    </lineage>
</organism>
<dbReference type="Gene3D" id="3.30.499.10">
    <property type="entry name" value="Aconitase, domain 3"/>
    <property type="match status" value="2"/>
</dbReference>
<evidence type="ECO:0000259" key="5">
    <source>
        <dbReference type="Pfam" id="PF00330"/>
    </source>
</evidence>
<dbReference type="RefSeq" id="WP_078808585.1">
    <property type="nucleotide sequence ID" value="NZ_FUWM01000003.1"/>
</dbReference>
<dbReference type="GO" id="GO:0016829">
    <property type="term" value="F:lyase activity"/>
    <property type="evidence" value="ECO:0007669"/>
    <property type="project" value="UniProtKB-KW"/>
</dbReference>
<feature type="domain" description="Aconitase/3-isopropylmalate dehydratase large subunit alpha/beta/alpha" evidence="5">
    <location>
        <begin position="30"/>
        <end position="226"/>
    </location>
</feature>
<evidence type="ECO:0000256" key="2">
    <source>
        <dbReference type="ARBA" id="ARBA00023004"/>
    </source>
</evidence>
<dbReference type="OrthoDB" id="9802769at2"/>